<dbReference type="KEGG" id="pno:SNOG_03429"/>
<dbReference type="AlphaFoldDB" id="Q0UXT5"/>
<dbReference type="RefSeq" id="XP_001793994.1">
    <property type="nucleotide sequence ID" value="XM_001793942.1"/>
</dbReference>
<protein>
    <submittedName>
        <fullName evidence="1">Uncharacterized protein</fullName>
    </submittedName>
</protein>
<sequence length="70" mass="8080">MAPSKADARYGLPFRGQNLRREARERCCQASIVWNVLLKLATTHVEKFSAAKTNEVKNKSTGQYWRRLEV</sequence>
<name>Q0UXT5_PHANO</name>
<dbReference type="Proteomes" id="UP000001055">
    <property type="component" value="Unassembled WGS sequence"/>
</dbReference>
<dbReference type="InParanoid" id="Q0UXT5"/>
<proteinExistence type="predicted"/>
<dbReference type="GeneID" id="5970857"/>
<dbReference type="HOGENOM" id="CLU_2758656_0_0_1"/>
<accession>Q0UXT5</accession>
<dbReference type="EMBL" id="CH445329">
    <property type="protein sequence ID" value="EAT88634.1"/>
    <property type="molecule type" value="Genomic_DNA"/>
</dbReference>
<reference evidence="2" key="1">
    <citation type="journal article" date="2007" name="Plant Cell">
        <title>Dothideomycete-plant interactions illuminated by genome sequencing and EST analysis of the wheat pathogen Stagonospora nodorum.</title>
        <authorList>
            <person name="Hane J.K."/>
            <person name="Lowe R.G."/>
            <person name="Solomon P.S."/>
            <person name="Tan K.C."/>
            <person name="Schoch C.L."/>
            <person name="Spatafora J.W."/>
            <person name="Crous P.W."/>
            <person name="Kodira C."/>
            <person name="Birren B.W."/>
            <person name="Galagan J.E."/>
            <person name="Torriani S.F."/>
            <person name="McDonald B.A."/>
            <person name="Oliver R.P."/>
        </authorList>
    </citation>
    <scope>NUCLEOTIDE SEQUENCE [LARGE SCALE GENOMIC DNA]</scope>
    <source>
        <strain evidence="2">SN15 / ATCC MYA-4574 / FGSC 10173</strain>
    </source>
</reference>
<organism evidence="1 2">
    <name type="scientific">Phaeosphaeria nodorum (strain SN15 / ATCC MYA-4574 / FGSC 10173)</name>
    <name type="common">Glume blotch fungus</name>
    <name type="synonym">Parastagonospora nodorum</name>
    <dbReference type="NCBI Taxonomy" id="321614"/>
    <lineage>
        <taxon>Eukaryota</taxon>
        <taxon>Fungi</taxon>
        <taxon>Dikarya</taxon>
        <taxon>Ascomycota</taxon>
        <taxon>Pezizomycotina</taxon>
        <taxon>Dothideomycetes</taxon>
        <taxon>Pleosporomycetidae</taxon>
        <taxon>Pleosporales</taxon>
        <taxon>Pleosporineae</taxon>
        <taxon>Phaeosphaeriaceae</taxon>
        <taxon>Parastagonospora</taxon>
    </lineage>
</organism>
<gene>
    <name evidence="1" type="ORF">SNOG_03429</name>
</gene>
<evidence type="ECO:0000313" key="2">
    <source>
        <dbReference type="Proteomes" id="UP000001055"/>
    </source>
</evidence>
<evidence type="ECO:0000313" key="1">
    <source>
        <dbReference type="EMBL" id="EAT88634.1"/>
    </source>
</evidence>